<proteinExistence type="predicted"/>
<dbReference type="Gene3D" id="3.10.129.10">
    <property type="entry name" value="Hotdog Thioesterase"/>
    <property type="match status" value="1"/>
</dbReference>
<dbReference type="Proteomes" id="UP000467322">
    <property type="component" value="Unassembled WGS sequence"/>
</dbReference>
<dbReference type="CDD" id="cd03450">
    <property type="entry name" value="NodN"/>
    <property type="match status" value="1"/>
</dbReference>
<organism evidence="2 3">
    <name type="scientific">Maritimibacter harenae</name>
    <dbReference type="NCBI Taxonomy" id="2606218"/>
    <lineage>
        <taxon>Bacteria</taxon>
        <taxon>Pseudomonadati</taxon>
        <taxon>Pseudomonadota</taxon>
        <taxon>Alphaproteobacteria</taxon>
        <taxon>Rhodobacterales</taxon>
        <taxon>Roseobacteraceae</taxon>
        <taxon>Maritimibacter</taxon>
    </lineage>
</organism>
<dbReference type="SUPFAM" id="SSF54637">
    <property type="entry name" value="Thioesterase/thiol ester dehydrase-isomerase"/>
    <property type="match status" value="1"/>
</dbReference>
<comment type="caution">
    <text evidence="2">The sequence shown here is derived from an EMBL/GenBank/DDBJ whole genome shotgun (WGS) entry which is preliminary data.</text>
</comment>
<dbReference type="RefSeq" id="WP_161350490.1">
    <property type="nucleotide sequence ID" value="NZ_WTUX01000010.1"/>
</dbReference>
<dbReference type="InterPro" id="IPR002539">
    <property type="entry name" value="MaoC-like_dom"/>
</dbReference>
<dbReference type="EMBL" id="WTUX01000010">
    <property type="protein sequence ID" value="MZR12365.1"/>
    <property type="molecule type" value="Genomic_DNA"/>
</dbReference>
<gene>
    <name evidence="2" type="ORF">GQE99_04975</name>
</gene>
<dbReference type="AlphaFoldDB" id="A0A845LX47"/>
<dbReference type="PANTHER" id="PTHR42993">
    <property type="entry name" value="MAOC-LIKE DEHYDRATASE DOMAIN-CONTAINING PROTEIN"/>
    <property type="match status" value="1"/>
</dbReference>
<reference evidence="2 3" key="1">
    <citation type="submission" date="2019-12" db="EMBL/GenBank/DDBJ databases">
        <title>Maritimibacter sp. nov. sp. isolated from sea sand.</title>
        <authorList>
            <person name="Kim J."/>
            <person name="Jeong S.E."/>
            <person name="Jung H.S."/>
            <person name="Jeon C.O."/>
        </authorList>
    </citation>
    <scope>NUCLEOTIDE SEQUENCE [LARGE SCALE GENOMIC DNA]</scope>
    <source>
        <strain evidence="2 3">DP07</strain>
    </source>
</reference>
<dbReference type="InterPro" id="IPR029069">
    <property type="entry name" value="HotDog_dom_sf"/>
</dbReference>
<feature type="domain" description="MaoC-like" evidence="1">
    <location>
        <begin position="11"/>
        <end position="126"/>
    </location>
</feature>
<accession>A0A845LX47</accession>
<dbReference type="PANTHER" id="PTHR42993:SF1">
    <property type="entry name" value="MAOC-LIKE DEHYDRATASE DOMAIN-CONTAINING PROTEIN"/>
    <property type="match status" value="1"/>
</dbReference>
<dbReference type="Pfam" id="PF01575">
    <property type="entry name" value="MaoC_dehydratas"/>
    <property type="match status" value="1"/>
</dbReference>
<evidence type="ECO:0000313" key="2">
    <source>
        <dbReference type="EMBL" id="MZR12365.1"/>
    </source>
</evidence>
<protein>
    <submittedName>
        <fullName evidence="2">MaoC family dehydratase</fullName>
    </submittedName>
</protein>
<sequence length="152" mass="16819">MTLDEFIALKGTEIGVSRWFDITQARIDAFADATEDHQYIHTDPEAAAQSPFGGTIAHGFLTLSLLSAMTYDCVPVVDGTAMSVNYGMNRMRFLSPVKVDSRIRARFVLKDVDTSRPGEITTITDVTVEIDGSDKPALVAEWIGRRYLETTQ</sequence>
<evidence type="ECO:0000259" key="1">
    <source>
        <dbReference type="Pfam" id="PF01575"/>
    </source>
</evidence>
<keyword evidence="3" id="KW-1185">Reference proteome</keyword>
<name>A0A845LX47_9RHOB</name>
<dbReference type="InterPro" id="IPR039375">
    <property type="entry name" value="NodN-like"/>
</dbReference>
<evidence type="ECO:0000313" key="3">
    <source>
        <dbReference type="Proteomes" id="UP000467322"/>
    </source>
</evidence>